<protein>
    <recommendedName>
        <fullName evidence="3">Terminase small subunit</fullName>
    </recommendedName>
</protein>
<name>A0A899IMA3_9CAUD</name>
<dbReference type="InterPro" id="IPR057972">
    <property type="entry name" value="Terminase_7"/>
</dbReference>
<accession>A0A899IMA3</accession>
<evidence type="ECO:0000313" key="1">
    <source>
        <dbReference type="EMBL" id="QSL99611.1"/>
    </source>
</evidence>
<reference evidence="1" key="1">
    <citation type="submission" date="2021-01" db="EMBL/GenBank/DDBJ databases">
        <authorList>
            <person name="Rakov C."/>
            <person name="Yerushalmy O."/>
            <person name="Alkalay-Oren S."/>
            <person name="Coppenhagen-Glazer S."/>
            <person name="Hazan R."/>
        </authorList>
    </citation>
    <scope>NUCLEOTIDE SEQUENCE</scope>
</reference>
<sequence length="135" mass="15650">MELEAVPQPPLPAYFPWEGKKLKWPQQTVDWWDHWRDSALNEGFLQHDWDYLLDTAILHAKHWLGLDAKAAGELRQRQAKFGVTPEDRARLRIIVVSADNAEEAKRVREEADRLNQKIAMRGNRRRLTGLSADVG</sequence>
<organism evidence="1 2">
    <name type="scientific">Mycobacterium phage Maco2</name>
    <dbReference type="NCBI Taxonomy" id="2805749"/>
    <lineage>
        <taxon>Viruses</taxon>
        <taxon>Duplodnaviria</taxon>
        <taxon>Heunggongvirae</taxon>
        <taxon>Uroviricota</taxon>
        <taxon>Caudoviricetes</taxon>
        <taxon>Mapvirus</taxon>
        <taxon>Mapvirus Ff47</taxon>
    </lineage>
</organism>
<evidence type="ECO:0008006" key="3">
    <source>
        <dbReference type="Google" id="ProtNLM"/>
    </source>
</evidence>
<proteinExistence type="predicted"/>
<dbReference type="EMBL" id="MW460248">
    <property type="protein sequence ID" value="QSL99611.1"/>
    <property type="molecule type" value="Genomic_DNA"/>
</dbReference>
<evidence type="ECO:0000313" key="2">
    <source>
        <dbReference type="Proteomes" id="UP000663627"/>
    </source>
</evidence>
<dbReference type="Pfam" id="PF25673">
    <property type="entry name" value="Terminase_7"/>
    <property type="match status" value="1"/>
</dbReference>
<dbReference type="Proteomes" id="UP000663627">
    <property type="component" value="Segment"/>
</dbReference>